<dbReference type="AlphaFoldDB" id="A0A6A7A861"/>
<reference evidence="1" key="1">
    <citation type="journal article" date="2020" name="Stud. Mycol.">
        <title>101 Dothideomycetes genomes: a test case for predicting lifestyles and emergence of pathogens.</title>
        <authorList>
            <person name="Haridas S."/>
            <person name="Albert R."/>
            <person name="Binder M."/>
            <person name="Bloem J."/>
            <person name="Labutti K."/>
            <person name="Salamov A."/>
            <person name="Andreopoulos B."/>
            <person name="Baker S."/>
            <person name="Barry K."/>
            <person name="Bills G."/>
            <person name="Bluhm B."/>
            <person name="Cannon C."/>
            <person name="Castanera R."/>
            <person name="Culley D."/>
            <person name="Daum C."/>
            <person name="Ezra D."/>
            <person name="Gonzalez J."/>
            <person name="Henrissat B."/>
            <person name="Kuo A."/>
            <person name="Liang C."/>
            <person name="Lipzen A."/>
            <person name="Lutzoni F."/>
            <person name="Magnuson J."/>
            <person name="Mondo S."/>
            <person name="Nolan M."/>
            <person name="Ohm R."/>
            <person name="Pangilinan J."/>
            <person name="Park H.-J."/>
            <person name="Ramirez L."/>
            <person name="Alfaro M."/>
            <person name="Sun H."/>
            <person name="Tritt A."/>
            <person name="Yoshinaga Y."/>
            <person name="Zwiers L.-H."/>
            <person name="Turgeon B."/>
            <person name="Goodwin S."/>
            <person name="Spatafora J."/>
            <person name="Crous P."/>
            <person name="Grigoriev I."/>
        </authorList>
    </citation>
    <scope>NUCLEOTIDE SEQUENCE</scope>
    <source>
        <strain evidence="1">CBS 113818</strain>
    </source>
</reference>
<organism evidence="1 2">
    <name type="scientific">Ophiobolus disseminans</name>
    <dbReference type="NCBI Taxonomy" id="1469910"/>
    <lineage>
        <taxon>Eukaryota</taxon>
        <taxon>Fungi</taxon>
        <taxon>Dikarya</taxon>
        <taxon>Ascomycota</taxon>
        <taxon>Pezizomycotina</taxon>
        <taxon>Dothideomycetes</taxon>
        <taxon>Pleosporomycetidae</taxon>
        <taxon>Pleosporales</taxon>
        <taxon>Pleosporineae</taxon>
        <taxon>Phaeosphaeriaceae</taxon>
        <taxon>Ophiobolus</taxon>
    </lineage>
</organism>
<name>A0A6A7A861_9PLEO</name>
<dbReference type="OrthoDB" id="4790878at2759"/>
<sequence>MAGDDAFSKAMPLPPPALGARMNDNKILRTQQHMTASQPSSSRLLHLPGELRNRIYTYTLTSERLLVYVKPDGPKKGSLAVANTGTNIDFNQVKYVCRQLYYDTAGLELKYSSVAFNGTCFYGTDPARTFLNFLGACATSNVSWPTNIILSTRGMLSALEPAGNFLRIADFCRMNPCAKVDYIDGCLSMNRMSPCHFIRRASFLALSIRRTPTAFVSRADTTRILTWTKEEHVARINVPNFRIWPAEREIARRDATQLEMSPTVKEWLRSRPALQIIVEGWFENGI</sequence>
<evidence type="ECO:0000313" key="2">
    <source>
        <dbReference type="Proteomes" id="UP000799424"/>
    </source>
</evidence>
<keyword evidence="2" id="KW-1185">Reference proteome</keyword>
<protein>
    <submittedName>
        <fullName evidence="1">Uncharacterized protein</fullName>
    </submittedName>
</protein>
<dbReference type="InterPro" id="IPR038883">
    <property type="entry name" value="AN11006-like"/>
</dbReference>
<evidence type="ECO:0000313" key="1">
    <source>
        <dbReference type="EMBL" id="KAF2829481.1"/>
    </source>
</evidence>
<dbReference type="EMBL" id="MU006221">
    <property type="protein sequence ID" value="KAF2829481.1"/>
    <property type="molecule type" value="Genomic_DNA"/>
</dbReference>
<dbReference type="PANTHER" id="PTHR42085">
    <property type="entry name" value="F-BOX DOMAIN-CONTAINING PROTEIN"/>
    <property type="match status" value="1"/>
</dbReference>
<dbReference type="Proteomes" id="UP000799424">
    <property type="component" value="Unassembled WGS sequence"/>
</dbReference>
<dbReference type="PANTHER" id="PTHR42085:SF1">
    <property type="entry name" value="F-BOX DOMAIN-CONTAINING PROTEIN"/>
    <property type="match status" value="1"/>
</dbReference>
<proteinExistence type="predicted"/>
<gene>
    <name evidence="1" type="ORF">CC86DRAFT_454078</name>
</gene>
<accession>A0A6A7A861</accession>